<dbReference type="Proteomes" id="UP000717696">
    <property type="component" value="Unassembled WGS sequence"/>
</dbReference>
<dbReference type="GO" id="GO:0051287">
    <property type="term" value="F:NAD binding"/>
    <property type="evidence" value="ECO:0007669"/>
    <property type="project" value="InterPro"/>
</dbReference>
<dbReference type="GO" id="GO:1901607">
    <property type="term" value="P:alpha-amino acid biosynthetic process"/>
    <property type="evidence" value="ECO:0007669"/>
    <property type="project" value="UniProtKB-ARBA"/>
</dbReference>
<dbReference type="InterPro" id="IPR000534">
    <property type="entry name" value="Semialdehyde_DH_NAD-bd"/>
</dbReference>
<dbReference type="GO" id="GO:0016620">
    <property type="term" value="F:oxidoreductase activity, acting on the aldehyde or oxo group of donors, NAD or NADP as acceptor"/>
    <property type="evidence" value="ECO:0007669"/>
    <property type="project" value="InterPro"/>
</dbReference>
<evidence type="ECO:0000313" key="4">
    <source>
        <dbReference type="EMBL" id="KAH7146992.1"/>
    </source>
</evidence>
<dbReference type="EMBL" id="JAGMUU010000008">
    <property type="protein sequence ID" value="KAH7146992.1"/>
    <property type="molecule type" value="Genomic_DNA"/>
</dbReference>
<keyword evidence="1" id="KW-0521">NADP</keyword>
<evidence type="ECO:0000256" key="1">
    <source>
        <dbReference type="ARBA" id="ARBA00022857"/>
    </source>
</evidence>
<dbReference type="InterPro" id="IPR036291">
    <property type="entry name" value="NAD(P)-bd_dom_sf"/>
</dbReference>
<keyword evidence="2" id="KW-0560">Oxidoreductase</keyword>
<organism evidence="4 5">
    <name type="scientific">Dactylonectria estremocensis</name>
    <dbReference type="NCBI Taxonomy" id="1079267"/>
    <lineage>
        <taxon>Eukaryota</taxon>
        <taxon>Fungi</taxon>
        <taxon>Dikarya</taxon>
        <taxon>Ascomycota</taxon>
        <taxon>Pezizomycotina</taxon>
        <taxon>Sordariomycetes</taxon>
        <taxon>Hypocreomycetidae</taxon>
        <taxon>Hypocreales</taxon>
        <taxon>Nectriaceae</taxon>
        <taxon>Dactylonectria</taxon>
    </lineage>
</organism>
<dbReference type="InterPro" id="IPR051609">
    <property type="entry name" value="NmrA/Isoflavone_reductase-like"/>
</dbReference>
<name>A0A9P9EXW3_9HYPO</name>
<dbReference type="PANTHER" id="PTHR47706">
    <property type="entry name" value="NMRA-LIKE FAMILY PROTEIN"/>
    <property type="match status" value="1"/>
</dbReference>
<protein>
    <submittedName>
        <fullName evidence="4">Isoflavone reductase</fullName>
    </submittedName>
</protein>
<evidence type="ECO:0000256" key="2">
    <source>
        <dbReference type="ARBA" id="ARBA00023002"/>
    </source>
</evidence>
<evidence type="ECO:0000313" key="5">
    <source>
        <dbReference type="Proteomes" id="UP000717696"/>
    </source>
</evidence>
<evidence type="ECO:0000259" key="3">
    <source>
        <dbReference type="SMART" id="SM00859"/>
    </source>
</evidence>
<sequence length="321" mass="35385">MKVVIVGATGETGQAIVKGLQESPTQFDITAVTRKSSADNPNIQALKASGVKIAAVDLNGPEDELVNVLTDVDVVISAVHPSAFQDQIPLANAAKQAGVKRFIPCSFATTCPPRGVMALREMKEDVLDHIKKIYLPYTVIDVGWWYQITSPKVPSGRLDYALIAPSEGLFGGGTLPSALTDSRDIGRYVAKIIADPRTLNKMVFAYNEVLTQRQVYETVERLSGEKLEYNYIADDVVESRIAAAKEAAQAAVPEDFLPQMMLWAVEYTKSWGIRGDNTPDHARYLGYLDAKELYPDVEWTAFETYVSELLDGKGRRAWQKP</sequence>
<gene>
    <name evidence="4" type="ORF">B0J13DRAFT_595283</name>
</gene>
<keyword evidence="5" id="KW-1185">Reference proteome</keyword>
<dbReference type="Gene3D" id="3.90.25.10">
    <property type="entry name" value="UDP-galactose 4-epimerase, domain 1"/>
    <property type="match status" value="1"/>
</dbReference>
<dbReference type="SMART" id="SM00859">
    <property type="entry name" value="Semialdhyde_dh"/>
    <property type="match status" value="1"/>
</dbReference>
<accession>A0A9P9EXW3</accession>
<proteinExistence type="predicted"/>
<dbReference type="OrthoDB" id="419598at2759"/>
<dbReference type="InterPro" id="IPR008030">
    <property type="entry name" value="NmrA-like"/>
</dbReference>
<dbReference type="Pfam" id="PF05368">
    <property type="entry name" value="NmrA"/>
    <property type="match status" value="1"/>
</dbReference>
<reference evidence="4" key="1">
    <citation type="journal article" date="2021" name="Nat. Commun.">
        <title>Genetic determinants of endophytism in the Arabidopsis root mycobiome.</title>
        <authorList>
            <person name="Mesny F."/>
            <person name="Miyauchi S."/>
            <person name="Thiergart T."/>
            <person name="Pickel B."/>
            <person name="Atanasova L."/>
            <person name="Karlsson M."/>
            <person name="Huettel B."/>
            <person name="Barry K.W."/>
            <person name="Haridas S."/>
            <person name="Chen C."/>
            <person name="Bauer D."/>
            <person name="Andreopoulos W."/>
            <person name="Pangilinan J."/>
            <person name="LaButti K."/>
            <person name="Riley R."/>
            <person name="Lipzen A."/>
            <person name="Clum A."/>
            <person name="Drula E."/>
            <person name="Henrissat B."/>
            <person name="Kohler A."/>
            <person name="Grigoriev I.V."/>
            <person name="Martin F.M."/>
            <person name="Hacquard S."/>
        </authorList>
    </citation>
    <scope>NUCLEOTIDE SEQUENCE</scope>
    <source>
        <strain evidence="4">MPI-CAGE-AT-0021</strain>
    </source>
</reference>
<dbReference type="PANTHER" id="PTHR47706:SF9">
    <property type="entry name" value="NMRA-LIKE DOMAIN-CONTAINING PROTEIN-RELATED"/>
    <property type="match status" value="1"/>
</dbReference>
<comment type="caution">
    <text evidence="4">The sequence shown here is derived from an EMBL/GenBank/DDBJ whole genome shotgun (WGS) entry which is preliminary data.</text>
</comment>
<dbReference type="AlphaFoldDB" id="A0A9P9EXW3"/>
<dbReference type="SUPFAM" id="SSF51735">
    <property type="entry name" value="NAD(P)-binding Rossmann-fold domains"/>
    <property type="match status" value="1"/>
</dbReference>
<feature type="domain" description="Semialdehyde dehydrogenase NAD-binding" evidence="3">
    <location>
        <begin position="2"/>
        <end position="118"/>
    </location>
</feature>
<dbReference type="Gene3D" id="3.40.50.720">
    <property type="entry name" value="NAD(P)-binding Rossmann-like Domain"/>
    <property type="match status" value="1"/>
</dbReference>